<organism evidence="3 4">
    <name type="scientific">Mesoterricola sediminis</name>
    <dbReference type="NCBI Taxonomy" id="2927980"/>
    <lineage>
        <taxon>Bacteria</taxon>
        <taxon>Pseudomonadati</taxon>
        <taxon>Acidobacteriota</taxon>
        <taxon>Holophagae</taxon>
        <taxon>Holophagales</taxon>
        <taxon>Holophagaceae</taxon>
        <taxon>Mesoterricola</taxon>
    </lineage>
</organism>
<dbReference type="KEGG" id="msea:METESE_16390"/>
<dbReference type="Proteomes" id="UP001228113">
    <property type="component" value="Chromosome"/>
</dbReference>
<feature type="compositionally biased region" description="Pro residues" evidence="1">
    <location>
        <begin position="135"/>
        <end position="144"/>
    </location>
</feature>
<keyword evidence="4" id="KW-1185">Reference proteome</keyword>
<feature type="signal peptide" evidence="2">
    <location>
        <begin position="1"/>
        <end position="21"/>
    </location>
</feature>
<accession>A0AA48H3A5</accession>
<sequence>MRALSLLLLAAAALDPAAAKGAHPSRVTAFQAGAREIRIFAFQGGLLPYEMTPAGPVPVDAADLPAPARDALPCRTRDGAATVSWKALSAHLRTHPLPRPKEDRLYAGTLARSGRRWRLVRDAATPPGRAGSPPLEVPEPGGPAPAPEAASYVLLGLPGPAPVPGPILLLGHVDTGAASADQGGEVHLAVTAWARP</sequence>
<name>A0AA48H3A5_9BACT</name>
<keyword evidence="2" id="KW-0732">Signal</keyword>
<dbReference type="RefSeq" id="WP_316411487.1">
    <property type="nucleotide sequence ID" value="NZ_AP027081.1"/>
</dbReference>
<feature type="chain" id="PRO_5041258117" evidence="2">
    <location>
        <begin position="22"/>
        <end position="196"/>
    </location>
</feature>
<evidence type="ECO:0000256" key="1">
    <source>
        <dbReference type="SAM" id="MobiDB-lite"/>
    </source>
</evidence>
<protein>
    <submittedName>
        <fullName evidence="3">Uncharacterized protein</fullName>
    </submittedName>
</protein>
<evidence type="ECO:0000256" key="2">
    <source>
        <dbReference type="SAM" id="SignalP"/>
    </source>
</evidence>
<proteinExistence type="predicted"/>
<gene>
    <name evidence="3" type="ORF">METESE_16390</name>
</gene>
<evidence type="ECO:0000313" key="4">
    <source>
        <dbReference type="Proteomes" id="UP001228113"/>
    </source>
</evidence>
<dbReference type="AlphaFoldDB" id="A0AA48H3A5"/>
<reference evidence="3" key="1">
    <citation type="journal article" date="2023" name="Int. J. Syst. Evol. Microbiol.">
        <title>Mesoterricola silvestris gen. nov., sp. nov., Mesoterricola sediminis sp. nov., Geothrix oryzae sp. nov., Geothrix edaphica sp. nov., Geothrix rubra sp. nov., and Geothrix limicola sp. nov., six novel members of Acidobacteriota isolated from soils.</title>
        <authorList>
            <person name="Itoh H."/>
            <person name="Sugisawa Y."/>
            <person name="Mise K."/>
            <person name="Xu Z."/>
            <person name="Kuniyasu M."/>
            <person name="Ushijima N."/>
            <person name="Kawano K."/>
            <person name="Kobayashi E."/>
            <person name="Shiratori Y."/>
            <person name="Masuda Y."/>
            <person name="Senoo K."/>
        </authorList>
    </citation>
    <scope>NUCLEOTIDE SEQUENCE</scope>
    <source>
        <strain evidence="3">W786</strain>
    </source>
</reference>
<feature type="region of interest" description="Disordered" evidence="1">
    <location>
        <begin position="123"/>
        <end position="144"/>
    </location>
</feature>
<dbReference type="EMBL" id="AP027081">
    <property type="protein sequence ID" value="BDU76681.1"/>
    <property type="molecule type" value="Genomic_DNA"/>
</dbReference>
<evidence type="ECO:0000313" key="3">
    <source>
        <dbReference type="EMBL" id="BDU76681.1"/>
    </source>
</evidence>